<evidence type="ECO:0000313" key="6">
    <source>
        <dbReference type="EMBL" id="KAA8642802.1"/>
    </source>
</evidence>
<evidence type="ECO:0000256" key="1">
    <source>
        <dbReference type="ARBA" id="ARBA00021175"/>
    </source>
</evidence>
<evidence type="ECO:0000313" key="7">
    <source>
        <dbReference type="Proteomes" id="UP000324241"/>
    </source>
</evidence>
<dbReference type="Gene3D" id="1.20.245.10">
    <property type="entry name" value="Lipoxygenase-1, Domain 5"/>
    <property type="match status" value="1"/>
</dbReference>
<dbReference type="Gene3D" id="3.10.450.60">
    <property type="match status" value="1"/>
</dbReference>
<dbReference type="SUPFAM" id="SSF48484">
    <property type="entry name" value="Lipoxigenase"/>
    <property type="match status" value="1"/>
</dbReference>
<dbReference type="EMBL" id="QUQM01000005">
    <property type="protein sequence ID" value="KAA8642802.1"/>
    <property type="molecule type" value="Genomic_DNA"/>
</dbReference>
<dbReference type="Pfam" id="PF00305">
    <property type="entry name" value="Lipoxygenase"/>
    <property type="match status" value="1"/>
</dbReference>
<name>A0A5M9M6Y6_9EURO</name>
<protein>
    <recommendedName>
        <fullName evidence="1">Manganese lipoxygenase</fullName>
    </recommendedName>
</protein>
<organism evidence="6 7">
    <name type="scientific">Aspergillus tanneri</name>
    <dbReference type="NCBI Taxonomy" id="1220188"/>
    <lineage>
        <taxon>Eukaryota</taxon>
        <taxon>Fungi</taxon>
        <taxon>Dikarya</taxon>
        <taxon>Ascomycota</taxon>
        <taxon>Pezizomycotina</taxon>
        <taxon>Eurotiomycetes</taxon>
        <taxon>Eurotiomycetidae</taxon>
        <taxon>Eurotiales</taxon>
        <taxon>Aspergillaceae</taxon>
        <taxon>Aspergillus</taxon>
        <taxon>Aspergillus subgen. Circumdati</taxon>
    </lineage>
</organism>
<sequence length="560" mass="63457">MFDHSPLERQREISLAREGYLYGPPLLGNTSFFPTGVLGDAMVARDRAQWFRDVEYVTRKVYPEMKKAATALAKAGGLQDLSSYRNIYDGQWRATIPDGVVPGMLTNWTQDLLFSMERLSINPYVVRRLHPQHDALPYPVEDQVVRHLAAGHTLADLHEDGRLFVGDHSYQARYPRTPGRWAAACTGYFFIHPYSGEFLPLAIKTNMGRDLTYTPLDDENDWLFAKVAFSMNDLFHSQLYHLAATHDVAEPVHQAALRTMSSRHPVRGFLDRVMYQAYAVRPVGDEFLFNDGGLYDSSFALPNFSGKKFATEAYWAHAGHFRAAGFYRDLADRGLVGCTYGPALTSFPFYSTVSPMVDTIEDFVREFVAYYYPSDELMGQDNELQSWIREANQHAEVIDFFPPPLVDSEALTSILSHIAFLSGIAHHALNGPTVGEASAILPLHPSSFNRPLPEEKGIASLLPYLHNETESIKQASLVVRFNRPLLEEQKGNLPQMFSGIQFLSQTDTSVKRSEKRFRDRMLAISDEIRAMEFDEKGLSQGMPFIWRSIDPRKVPFYLCV</sequence>
<keyword evidence="3" id="KW-0223">Dioxygenase</keyword>
<reference evidence="6 7" key="1">
    <citation type="submission" date="2019-08" db="EMBL/GenBank/DDBJ databases">
        <title>The genome sequence of a newly discovered highly antifungal drug resistant Aspergillus species, Aspergillus tanneri NIH 1004.</title>
        <authorList>
            <person name="Mounaud S."/>
            <person name="Singh I."/>
            <person name="Joardar V."/>
            <person name="Pakala S."/>
            <person name="Pakala S."/>
            <person name="Venepally P."/>
            <person name="Chung J.K."/>
            <person name="Losada L."/>
            <person name="Nierman W.C."/>
        </authorList>
    </citation>
    <scope>NUCLEOTIDE SEQUENCE [LARGE SCALE GENOMIC DNA]</scope>
    <source>
        <strain evidence="6 7">NIH1004</strain>
    </source>
</reference>
<dbReference type="GO" id="GO:0043651">
    <property type="term" value="P:linoleic acid metabolic process"/>
    <property type="evidence" value="ECO:0007669"/>
    <property type="project" value="UniProtKB-ARBA"/>
</dbReference>
<dbReference type="InterPro" id="IPR036226">
    <property type="entry name" value="LipOase_C_sf"/>
</dbReference>
<accession>A0A5M9M6Y6</accession>
<dbReference type="InterPro" id="IPR013819">
    <property type="entry name" value="LipOase_C"/>
</dbReference>
<dbReference type="GeneID" id="54332256"/>
<dbReference type="PANTHER" id="PTHR11771">
    <property type="entry name" value="LIPOXYGENASE"/>
    <property type="match status" value="1"/>
</dbReference>
<evidence type="ECO:0000256" key="3">
    <source>
        <dbReference type="ARBA" id="ARBA00022964"/>
    </source>
</evidence>
<dbReference type="RefSeq" id="XP_033422164.1">
    <property type="nucleotide sequence ID" value="XM_033574146.1"/>
</dbReference>
<dbReference type="Proteomes" id="UP000324241">
    <property type="component" value="Unassembled WGS sequence"/>
</dbReference>
<evidence type="ECO:0000256" key="4">
    <source>
        <dbReference type="ARBA" id="ARBA00023002"/>
    </source>
</evidence>
<dbReference type="AlphaFoldDB" id="A0A5M9M6Y6"/>
<feature type="domain" description="Lipoxygenase" evidence="5">
    <location>
        <begin position="1"/>
        <end position="560"/>
    </location>
</feature>
<dbReference type="InterPro" id="IPR000907">
    <property type="entry name" value="LipOase"/>
</dbReference>
<gene>
    <name evidence="6" type="ORF">ATNIH1004_009554</name>
</gene>
<keyword evidence="2" id="KW-0479">Metal-binding</keyword>
<comment type="caution">
    <text evidence="6">The sequence shown here is derived from an EMBL/GenBank/DDBJ whole genome shotgun (WGS) entry which is preliminary data.</text>
</comment>
<evidence type="ECO:0000259" key="5">
    <source>
        <dbReference type="PROSITE" id="PS51393"/>
    </source>
</evidence>
<keyword evidence="4" id="KW-0560">Oxidoreductase</keyword>
<dbReference type="GO" id="GO:0050584">
    <property type="term" value="F:linoleate 11-lipoxygenase activity"/>
    <property type="evidence" value="ECO:0007669"/>
    <property type="project" value="UniProtKB-ARBA"/>
</dbReference>
<proteinExistence type="predicted"/>
<dbReference type="OrthoDB" id="407298at2759"/>
<dbReference type="GO" id="GO:0046872">
    <property type="term" value="F:metal ion binding"/>
    <property type="evidence" value="ECO:0007669"/>
    <property type="project" value="UniProtKB-KW"/>
</dbReference>
<dbReference type="PROSITE" id="PS51393">
    <property type="entry name" value="LIPOXYGENASE_3"/>
    <property type="match status" value="1"/>
</dbReference>
<dbReference type="GO" id="GO:0034440">
    <property type="term" value="P:lipid oxidation"/>
    <property type="evidence" value="ECO:0007669"/>
    <property type="project" value="InterPro"/>
</dbReference>
<evidence type="ECO:0000256" key="2">
    <source>
        <dbReference type="ARBA" id="ARBA00022723"/>
    </source>
</evidence>
<dbReference type="VEuPathDB" id="FungiDB:EYZ11_008087"/>